<keyword evidence="1" id="KW-0175">Coiled coil</keyword>
<dbReference type="EMBL" id="JARBDR010000813">
    <property type="protein sequence ID" value="KAJ8305381.1"/>
    <property type="molecule type" value="Genomic_DNA"/>
</dbReference>
<protein>
    <recommendedName>
        <fullName evidence="5">Dystrobrevin alpha</fullName>
    </recommendedName>
</protein>
<dbReference type="InterPro" id="IPR050774">
    <property type="entry name" value="KCMF1/Dystrophin"/>
</dbReference>
<proteinExistence type="predicted"/>
<evidence type="ECO:0000313" key="3">
    <source>
        <dbReference type="EMBL" id="KAJ8305381.1"/>
    </source>
</evidence>
<feature type="region of interest" description="Disordered" evidence="2">
    <location>
        <begin position="125"/>
        <end position="182"/>
    </location>
</feature>
<organism evidence="3 4">
    <name type="scientific">Tegillarca granosa</name>
    <name type="common">Malaysian cockle</name>
    <name type="synonym">Anadara granosa</name>
    <dbReference type="NCBI Taxonomy" id="220873"/>
    <lineage>
        <taxon>Eukaryota</taxon>
        <taxon>Metazoa</taxon>
        <taxon>Spiralia</taxon>
        <taxon>Lophotrochozoa</taxon>
        <taxon>Mollusca</taxon>
        <taxon>Bivalvia</taxon>
        <taxon>Autobranchia</taxon>
        <taxon>Pteriomorphia</taxon>
        <taxon>Arcoida</taxon>
        <taxon>Arcoidea</taxon>
        <taxon>Arcidae</taxon>
        <taxon>Tegillarca</taxon>
    </lineage>
</organism>
<dbReference type="PANTHER" id="PTHR12268:SF27">
    <property type="entry name" value="DYSTROBREVIN, ISOFORM F"/>
    <property type="match status" value="1"/>
</dbReference>
<sequence>MCKFQGFYIILIFSNIATRKYTVINDVTRSPTELNFSLDTNKAQRELISQLEAKNREIMREIQRLRLEQEAYAKSTADAQFNPTLLAELRLLRQRKDELEGRMQSLQESRKELMVQLEGLMKLLKNNPTSPRSTLSDSSKSQSNTQSPAQTTNHPTRTSAPTTPAMESSMLSGVGGDVRQAFNTPPKATANVRLLRNDLLVAADSVTSAMSSLVKELNSEQSESDDDNDDNINETEANLDLADAYVMRTQEEIDNWQQEVLRRLDQEQDFIAQLRARRKKSGSSQNQSDTENDNYIHSDEAETYLKTDDASALGTDDADSYELPSRMTSSTYTTDEESYLQSDADSYIRTDDEEGGSTDWEESMKRWVNR</sequence>
<feature type="region of interest" description="Disordered" evidence="2">
    <location>
        <begin position="275"/>
        <end position="370"/>
    </location>
</feature>
<keyword evidence="4" id="KW-1185">Reference proteome</keyword>
<dbReference type="PANTHER" id="PTHR12268">
    <property type="entry name" value="E3 UBIQUITIN-PROTEIN LIGASE KCMF1"/>
    <property type="match status" value="1"/>
</dbReference>
<feature type="compositionally biased region" description="Polar residues" evidence="2">
    <location>
        <begin position="148"/>
        <end position="171"/>
    </location>
</feature>
<dbReference type="Proteomes" id="UP001217089">
    <property type="component" value="Unassembled WGS sequence"/>
</dbReference>
<evidence type="ECO:0000256" key="1">
    <source>
        <dbReference type="SAM" id="Coils"/>
    </source>
</evidence>
<feature type="compositionally biased region" description="Acidic residues" evidence="2">
    <location>
        <begin position="222"/>
        <end position="233"/>
    </location>
</feature>
<gene>
    <name evidence="3" type="ORF">KUTeg_015926</name>
</gene>
<feature type="compositionally biased region" description="Low complexity" evidence="2">
    <location>
        <begin position="133"/>
        <end position="147"/>
    </location>
</feature>
<feature type="compositionally biased region" description="Polar residues" evidence="2">
    <location>
        <begin position="282"/>
        <end position="293"/>
    </location>
</feature>
<feature type="coiled-coil region" evidence="1">
    <location>
        <begin position="41"/>
        <end position="123"/>
    </location>
</feature>
<accession>A0ABQ9ENA9</accession>
<reference evidence="3 4" key="1">
    <citation type="submission" date="2022-12" db="EMBL/GenBank/DDBJ databases">
        <title>Chromosome-level genome of Tegillarca granosa.</title>
        <authorList>
            <person name="Kim J."/>
        </authorList>
    </citation>
    <scope>NUCLEOTIDE SEQUENCE [LARGE SCALE GENOMIC DNA]</scope>
    <source>
        <strain evidence="3">Teg-2019</strain>
        <tissue evidence="3">Adductor muscle</tissue>
    </source>
</reference>
<evidence type="ECO:0008006" key="5">
    <source>
        <dbReference type="Google" id="ProtNLM"/>
    </source>
</evidence>
<feature type="compositionally biased region" description="Basic and acidic residues" evidence="2">
    <location>
        <begin position="294"/>
        <end position="309"/>
    </location>
</feature>
<name>A0ABQ9ENA9_TEGGR</name>
<feature type="region of interest" description="Disordered" evidence="2">
    <location>
        <begin position="214"/>
        <end position="233"/>
    </location>
</feature>
<evidence type="ECO:0000256" key="2">
    <source>
        <dbReference type="SAM" id="MobiDB-lite"/>
    </source>
</evidence>
<comment type="caution">
    <text evidence="3">The sequence shown here is derived from an EMBL/GenBank/DDBJ whole genome shotgun (WGS) entry which is preliminary data.</text>
</comment>
<feature type="compositionally biased region" description="Acidic residues" evidence="2">
    <location>
        <begin position="351"/>
        <end position="361"/>
    </location>
</feature>
<evidence type="ECO:0000313" key="4">
    <source>
        <dbReference type="Proteomes" id="UP001217089"/>
    </source>
</evidence>